<dbReference type="EMBL" id="JACLYY010000002">
    <property type="protein sequence ID" value="MBM6737151.1"/>
    <property type="molecule type" value="Genomic_DNA"/>
</dbReference>
<evidence type="ECO:0000313" key="2">
    <source>
        <dbReference type="Proteomes" id="UP000716906"/>
    </source>
</evidence>
<dbReference type="RefSeq" id="WP_205155705.1">
    <property type="nucleotide sequence ID" value="NZ_JACLYY010000002.1"/>
</dbReference>
<protein>
    <recommendedName>
        <fullName evidence="3">Pesticidal crystal protein Cry22Aa Ig-like domain-containing protein</fullName>
    </recommendedName>
</protein>
<sequence length="273" mass="29356">MRYLRLAVIIIFIGALGVYGASRVKEWRERDPHVPTISSDRNVLDVSCSATEEELMEGLTAQDEEDGDLTSGIMIGSRSHFTEPGVCTITYVVFDSASQSATFERETHFTDYRPPQFSLSEPLVFTAESGDSTGIHVGASDMLDGDLSIDVKITDSTVNYQTPGAYTVTVEVSNSYGDVSSAVLPVHVLESWQNELDIQLTAGIVYLKTGEGLDAGSYVAGLTDGEGNALDPGLVQAQPAVDASTPGIYEVQYIAADSQGRQGNTWLTVIVEE</sequence>
<dbReference type="Proteomes" id="UP000716906">
    <property type="component" value="Unassembled WGS sequence"/>
</dbReference>
<gene>
    <name evidence="1" type="ORF">H7U36_03390</name>
</gene>
<dbReference type="Gene3D" id="2.60.40.10">
    <property type="entry name" value="Immunoglobulins"/>
    <property type="match status" value="3"/>
</dbReference>
<dbReference type="InterPro" id="IPR013783">
    <property type="entry name" value="Ig-like_fold"/>
</dbReference>
<reference evidence="1 2" key="1">
    <citation type="journal article" date="2021" name="Sci. Rep.">
        <title>The distribution of antibiotic resistance genes in chicken gut microbiota commensals.</title>
        <authorList>
            <person name="Juricova H."/>
            <person name="Matiasovicova J."/>
            <person name="Kubasova T."/>
            <person name="Cejkova D."/>
            <person name="Rychlik I."/>
        </authorList>
    </citation>
    <scope>NUCLEOTIDE SEQUENCE [LARGE SCALE GENOMIC DNA]</scope>
    <source>
        <strain evidence="1 2">An773</strain>
    </source>
</reference>
<accession>A0ABS2E689</accession>
<dbReference type="InterPro" id="IPR035986">
    <property type="entry name" value="PKD_dom_sf"/>
</dbReference>
<keyword evidence="2" id="KW-1185">Reference proteome</keyword>
<evidence type="ECO:0000313" key="1">
    <source>
        <dbReference type="EMBL" id="MBM6737151.1"/>
    </source>
</evidence>
<name>A0ABS2E689_9FIRM</name>
<organism evidence="1 2">
    <name type="scientific">Faecalicatena fissicatena</name>
    <dbReference type="NCBI Taxonomy" id="290055"/>
    <lineage>
        <taxon>Bacteria</taxon>
        <taxon>Bacillati</taxon>
        <taxon>Bacillota</taxon>
        <taxon>Clostridia</taxon>
        <taxon>Lachnospirales</taxon>
        <taxon>Lachnospiraceae</taxon>
        <taxon>Faecalicatena</taxon>
    </lineage>
</organism>
<evidence type="ECO:0008006" key="3">
    <source>
        <dbReference type="Google" id="ProtNLM"/>
    </source>
</evidence>
<proteinExistence type="predicted"/>
<dbReference type="SUPFAM" id="SSF49299">
    <property type="entry name" value="PKD domain"/>
    <property type="match status" value="1"/>
</dbReference>
<comment type="caution">
    <text evidence="1">The sequence shown here is derived from an EMBL/GenBank/DDBJ whole genome shotgun (WGS) entry which is preliminary data.</text>
</comment>